<evidence type="ECO:0000313" key="1">
    <source>
        <dbReference type="EMBL" id="KFF03181.1"/>
    </source>
</evidence>
<dbReference type="STRING" id="362418.IW19_19885"/>
<protein>
    <recommendedName>
        <fullName evidence="3">Nucleotidyltransferase</fullName>
    </recommendedName>
</protein>
<comment type="caution">
    <text evidence="1">The sequence shown here is derived from an EMBL/GenBank/DDBJ whole genome shotgun (WGS) entry which is preliminary data.</text>
</comment>
<dbReference type="OrthoDB" id="9796281at2"/>
<dbReference type="EMBL" id="JPRL01000002">
    <property type="protein sequence ID" value="KFF03181.1"/>
    <property type="molecule type" value="Genomic_DNA"/>
</dbReference>
<dbReference type="Pfam" id="PF08843">
    <property type="entry name" value="AbiEii"/>
    <property type="match status" value="1"/>
</dbReference>
<evidence type="ECO:0008006" key="3">
    <source>
        <dbReference type="Google" id="ProtNLM"/>
    </source>
</evidence>
<dbReference type="Proteomes" id="UP000028715">
    <property type="component" value="Unassembled WGS sequence"/>
</dbReference>
<dbReference type="InterPro" id="IPR014942">
    <property type="entry name" value="AbiEii"/>
</dbReference>
<dbReference type="eggNOG" id="COG2253">
    <property type="taxonomic scope" value="Bacteria"/>
</dbReference>
<sequence>MMYWKTVNPLLRESLLQLMQADEFKVFRLVGGTALSLQIGHRLSVDIDLFTDEDYGNIDFDILENYLMANFPYTDKGFGGIVGMGKSYLIGTDKDNTVKLDVYYSNEKFIEDAIVMDGVRMASVKEIIAMKVDVILRGGRKKDFWDLHDLLPKYDIKKMLSLHKQRSEYTHDEEKILQNFIDFTSADDDFDPVCLKGKYWEFIKEDIQAAVKRS</sequence>
<organism evidence="1 2">
    <name type="scientific">Flavobacterium reichenbachii</name>
    <dbReference type="NCBI Taxonomy" id="362418"/>
    <lineage>
        <taxon>Bacteria</taxon>
        <taxon>Pseudomonadati</taxon>
        <taxon>Bacteroidota</taxon>
        <taxon>Flavobacteriia</taxon>
        <taxon>Flavobacteriales</taxon>
        <taxon>Flavobacteriaceae</taxon>
        <taxon>Flavobacterium</taxon>
    </lineage>
</organism>
<keyword evidence="2" id="KW-1185">Reference proteome</keyword>
<dbReference type="RefSeq" id="WP_035688527.1">
    <property type="nucleotide sequence ID" value="NZ_JPRL01000002.1"/>
</dbReference>
<dbReference type="AlphaFoldDB" id="A0A085ZFG7"/>
<gene>
    <name evidence="1" type="ORF">IW19_19885</name>
</gene>
<proteinExistence type="predicted"/>
<name>A0A085ZFG7_9FLAO</name>
<reference evidence="1 2" key="1">
    <citation type="submission" date="2014-07" db="EMBL/GenBank/DDBJ databases">
        <title>Genome of Flavobacterium reichenbachii LMG 25512.</title>
        <authorList>
            <person name="Stropko S.J."/>
            <person name="Pipes S.E."/>
            <person name="Newman J.D."/>
        </authorList>
    </citation>
    <scope>NUCLEOTIDE SEQUENCE [LARGE SCALE GENOMIC DNA]</scope>
    <source>
        <strain evidence="1 2">LMG 25512</strain>
    </source>
</reference>
<evidence type="ECO:0000313" key="2">
    <source>
        <dbReference type="Proteomes" id="UP000028715"/>
    </source>
</evidence>
<accession>A0A085ZFG7</accession>